<dbReference type="Proteomes" id="UP000639396">
    <property type="component" value="Unassembled WGS sequence"/>
</dbReference>
<organism evidence="1 2">
    <name type="scientific">Paenibacillus oceani</name>
    <dbReference type="NCBI Taxonomy" id="2772510"/>
    <lineage>
        <taxon>Bacteria</taxon>
        <taxon>Bacillati</taxon>
        <taxon>Bacillota</taxon>
        <taxon>Bacilli</taxon>
        <taxon>Bacillales</taxon>
        <taxon>Paenibacillaceae</taxon>
        <taxon>Paenibacillus</taxon>
    </lineage>
</organism>
<keyword evidence="2" id="KW-1185">Reference proteome</keyword>
<dbReference type="EMBL" id="JACXJA010000034">
    <property type="protein sequence ID" value="MBD2864830.1"/>
    <property type="molecule type" value="Genomic_DNA"/>
</dbReference>
<comment type="caution">
    <text evidence="1">The sequence shown here is derived from an EMBL/GenBank/DDBJ whole genome shotgun (WGS) entry which is preliminary data.</text>
</comment>
<dbReference type="AlphaFoldDB" id="A0A927H1J4"/>
<gene>
    <name evidence="1" type="ORF">IDH45_22905</name>
</gene>
<name>A0A927H1J4_9BACL</name>
<reference evidence="1" key="1">
    <citation type="submission" date="2020-09" db="EMBL/GenBank/DDBJ databases">
        <title>A novel bacterium of genus Paenibacillus, isolated from South China Sea.</title>
        <authorList>
            <person name="Huang H."/>
            <person name="Mo K."/>
            <person name="Hu Y."/>
        </authorList>
    </citation>
    <scope>NUCLEOTIDE SEQUENCE</scope>
    <source>
        <strain evidence="1">IB182363</strain>
    </source>
</reference>
<sequence length="90" mass="10111">MVRMDLRKAKRGPGVVNEITIRAAKRLRRRLKRLRTVLVQGSLLRNAASRTLLPARMYGCITAAGRPSGMLKFSRAAGKSRSHRSERPLD</sequence>
<evidence type="ECO:0000313" key="2">
    <source>
        <dbReference type="Proteomes" id="UP000639396"/>
    </source>
</evidence>
<dbReference type="RefSeq" id="WP_190930451.1">
    <property type="nucleotide sequence ID" value="NZ_JACXJA010000034.1"/>
</dbReference>
<proteinExistence type="predicted"/>
<evidence type="ECO:0000313" key="1">
    <source>
        <dbReference type="EMBL" id="MBD2864830.1"/>
    </source>
</evidence>
<accession>A0A927H1J4</accession>
<protein>
    <submittedName>
        <fullName evidence="1">Uncharacterized protein</fullName>
    </submittedName>
</protein>